<reference evidence="1" key="1">
    <citation type="submission" date="2014-11" db="EMBL/GenBank/DDBJ databases">
        <authorList>
            <person name="Amaro Gonzalez C."/>
        </authorList>
    </citation>
    <scope>NUCLEOTIDE SEQUENCE</scope>
</reference>
<protein>
    <submittedName>
        <fullName evidence="1">Uncharacterized protein</fullName>
    </submittedName>
</protein>
<accession>A0A0E9R710</accession>
<evidence type="ECO:0000313" key="1">
    <source>
        <dbReference type="EMBL" id="JAH24138.1"/>
    </source>
</evidence>
<sequence>MLAIKVEALTLRTPFWGGYMSID</sequence>
<name>A0A0E9R710_ANGAN</name>
<dbReference type="AlphaFoldDB" id="A0A0E9R710"/>
<dbReference type="EMBL" id="GBXM01084439">
    <property type="protein sequence ID" value="JAH24138.1"/>
    <property type="molecule type" value="Transcribed_RNA"/>
</dbReference>
<proteinExistence type="predicted"/>
<organism evidence="1">
    <name type="scientific">Anguilla anguilla</name>
    <name type="common">European freshwater eel</name>
    <name type="synonym">Muraena anguilla</name>
    <dbReference type="NCBI Taxonomy" id="7936"/>
    <lineage>
        <taxon>Eukaryota</taxon>
        <taxon>Metazoa</taxon>
        <taxon>Chordata</taxon>
        <taxon>Craniata</taxon>
        <taxon>Vertebrata</taxon>
        <taxon>Euteleostomi</taxon>
        <taxon>Actinopterygii</taxon>
        <taxon>Neopterygii</taxon>
        <taxon>Teleostei</taxon>
        <taxon>Anguilliformes</taxon>
        <taxon>Anguillidae</taxon>
        <taxon>Anguilla</taxon>
    </lineage>
</organism>
<reference evidence="1" key="2">
    <citation type="journal article" date="2015" name="Fish Shellfish Immunol.">
        <title>Early steps in the European eel (Anguilla anguilla)-Vibrio vulnificus interaction in the gills: Role of the RtxA13 toxin.</title>
        <authorList>
            <person name="Callol A."/>
            <person name="Pajuelo D."/>
            <person name="Ebbesson L."/>
            <person name="Teles M."/>
            <person name="MacKenzie S."/>
            <person name="Amaro C."/>
        </authorList>
    </citation>
    <scope>NUCLEOTIDE SEQUENCE</scope>
</reference>
<dbReference type="EMBL" id="GBXM01068329">
    <property type="protein sequence ID" value="JAH40248.1"/>
    <property type="molecule type" value="Transcribed_RNA"/>
</dbReference>